<evidence type="ECO:0000313" key="3">
    <source>
        <dbReference type="Proteomes" id="UP000799437"/>
    </source>
</evidence>
<accession>A0A6A6WCN3</accession>
<proteinExistence type="predicted"/>
<dbReference type="RefSeq" id="XP_033602171.1">
    <property type="nucleotide sequence ID" value="XM_033740661.1"/>
</dbReference>
<dbReference type="EMBL" id="ML996569">
    <property type="protein sequence ID" value="KAF2759720.1"/>
    <property type="molecule type" value="Genomic_DNA"/>
</dbReference>
<name>A0A6A6WCN3_9PEZI</name>
<organism evidence="2 3">
    <name type="scientific">Pseudovirgaria hyperparasitica</name>
    <dbReference type="NCBI Taxonomy" id="470096"/>
    <lineage>
        <taxon>Eukaryota</taxon>
        <taxon>Fungi</taxon>
        <taxon>Dikarya</taxon>
        <taxon>Ascomycota</taxon>
        <taxon>Pezizomycotina</taxon>
        <taxon>Dothideomycetes</taxon>
        <taxon>Dothideomycetes incertae sedis</taxon>
        <taxon>Acrospermales</taxon>
        <taxon>Acrospermaceae</taxon>
        <taxon>Pseudovirgaria</taxon>
    </lineage>
</organism>
<keyword evidence="3" id="KW-1185">Reference proteome</keyword>
<feature type="compositionally biased region" description="Basic and acidic residues" evidence="1">
    <location>
        <begin position="45"/>
        <end position="54"/>
    </location>
</feature>
<reference evidence="2" key="1">
    <citation type="journal article" date="2020" name="Stud. Mycol.">
        <title>101 Dothideomycetes genomes: a test case for predicting lifestyles and emergence of pathogens.</title>
        <authorList>
            <person name="Haridas S."/>
            <person name="Albert R."/>
            <person name="Binder M."/>
            <person name="Bloem J."/>
            <person name="Labutti K."/>
            <person name="Salamov A."/>
            <person name="Andreopoulos B."/>
            <person name="Baker S."/>
            <person name="Barry K."/>
            <person name="Bills G."/>
            <person name="Bluhm B."/>
            <person name="Cannon C."/>
            <person name="Castanera R."/>
            <person name="Culley D."/>
            <person name="Daum C."/>
            <person name="Ezra D."/>
            <person name="Gonzalez J."/>
            <person name="Henrissat B."/>
            <person name="Kuo A."/>
            <person name="Liang C."/>
            <person name="Lipzen A."/>
            <person name="Lutzoni F."/>
            <person name="Magnuson J."/>
            <person name="Mondo S."/>
            <person name="Nolan M."/>
            <person name="Ohm R."/>
            <person name="Pangilinan J."/>
            <person name="Park H.-J."/>
            <person name="Ramirez L."/>
            <person name="Alfaro M."/>
            <person name="Sun H."/>
            <person name="Tritt A."/>
            <person name="Yoshinaga Y."/>
            <person name="Zwiers L.-H."/>
            <person name="Turgeon B."/>
            <person name="Goodwin S."/>
            <person name="Spatafora J."/>
            <person name="Crous P."/>
            <person name="Grigoriev I."/>
        </authorList>
    </citation>
    <scope>NUCLEOTIDE SEQUENCE</scope>
    <source>
        <strain evidence="2">CBS 121739</strain>
    </source>
</reference>
<evidence type="ECO:0000256" key="1">
    <source>
        <dbReference type="SAM" id="MobiDB-lite"/>
    </source>
</evidence>
<protein>
    <submittedName>
        <fullName evidence="2">Uncharacterized protein</fullName>
    </submittedName>
</protein>
<dbReference type="AlphaFoldDB" id="A0A6A6WCN3"/>
<sequence length="218" mass="25173">MPRATRKRRRAVESSNTRQSKKKKLTPVEEETETVKEETEDEREEREARENAMQELEHAYIRVKYNREPKDPSKSPKFELNHKVSQRYVLGGRETILYGYIHFIEWLKPGKGQEGSYMYHLREHEDASVLPFKMLPTSPTDAYGDAGRSGRLNKCGYDVGDAVYATGVGYAKIGYIGKEDGPDGRQYLLCDGKTGKTFKKPDGSVWYWQDDFTGWYLP</sequence>
<evidence type="ECO:0000313" key="2">
    <source>
        <dbReference type="EMBL" id="KAF2759720.1"/>
    </source>
</evidence>
<feature type="compositionally biased region" description="Acidic residues" evidence="1">
    <location>
        <begin position="28"/>
        <end position="44"/>
    </location>
</feature>
<feature type="region of interest" description="Disordered" evidence="1">
    <location>
        <begin position="1"/>
        <end position="54"/>
    </location>
</feature>
<dbReference type="Proteomes" id="UP000799437">
    <property type="component" value="Unassembled WGS sequence"/>
</dbReference>
<feature type="compositionally biased region" description="Basic residues" evidence="1">
    <location>
        <begin position="1"/>
        <end position="10"/>
    </location>
</feature>
<dbReference type="GeneID" id="54481715"/>
<gene>
    <name evidence="2" type="ORF">EJ05DRAFT_307404</name>
</gene>